<reference evidence="3 4" key="1">
    <citation type="journal article" date="2012" name="New Phytol.">
        <title>Insight into trade-off between wood decay and parasitism from the genome of a fungal forest pathogen.</title>
        <authorList>
            <person name="Olson A."/>
            <person name="Aerts A."/>
            <person name="Asiegbu F."/>
            <person name="Belbahri L."/>
            <person name="Bouzid O."/>
            <person name="Broberg A."/>
            <person name="Canback B."/>
            <person name="Coutinho P.M."/>
            <person name="Cullen D."/>
            <person name="Dalman K."/>
            <person name="Deflorio G."/>
            <person name="van Diepen L.T."/>
            <person name="Dunand C."/>
            <person name="Duplessis S."/>
            <person name="Durling M."/>
            <person name="Gonthier P."/>
            <person name="Grimwood J."/>
            <person name="Fossdal C.G."/>
            <person name="Hansson D."/>
            <person name="Henrissat B."/>
            <person name="Hietala A."/>
            <person name="Himmelstrand K."/>
            <person name="Hoffmeister D."/>
            <person name="Hogberg N."/>
            <person name="James T.Y."/>
            <person name="Karlsson M."/>
            <person name="Kohler A."/>
            <person name="Kues U."/>
            <person name="Lee Y.H."/>
            <person name="Lin Y.C."/>
            <person name="Lind M."/>
            <person name="Lindquist E."/>
            <person name="Lombard V."/>
            <person name="Lucas S."/>
            <person name="Lunden K."/>
            <person name="Morin E."/>
            <person name="Murat C."/>
            <person name="Park J."/>
            <person name="Raffaello T."/>
            <person name="Rouze P."/>
            <person name="Salamov A."/>
            <person name="Schmutz J."/>
            <person name="Solheim H."/>
            <person name="Stahlberg J."/>
            <person name="Velez H."/>
            <person name="de Vries R.P."/>
            <person name="Wiebenga A."/>
            <person name="Woodward S."/>
            <person name="Yakovlev I."/>
            <person name="Garbelotto M."/>
            <person name="Martin F."/>
            <person name="Grigoriev I.V."/>
            <person name="Stenlid J."/>
        </authorList>
    </citation>
    <scope>NUCLEOTIDE SEQUENCE [LARGE SCALE GENOMIC DNA]</scope>
    <source>
        <strain evidence="3 4">TC 32-1</strain>
    </source>
</reference>
<accession>W4JMR9</accession>
<dbReference type="GeneID" id="20667745"/>
<dbReference type="AlphaFoldDB" id="W4JMR9"/>
<dbReference type="RefSeq" id="XP_009553319.1">
    <property type="nucleotide sequence ID" value="XM_009555024.1"/>
</dbReference>
<evidence type="ECO:0000256" key="2">
    <source>
        <dbReference type="SAM" id="Phobius"/>
    </source>
</evidence>
<keyword evidence="2" id="KW-1133">Transmembrane helix</keyword>
<feature type="region of interest" description="Disordered" evidence="1">
    <location>
        <begin position="114"/>
        <end position="141"/>
    </location>
</feature>
<proteinExistence type="predicted"/>
<dbReference type="eggNOG" id="ENOG502SVPG">
    <property type="taxonomic scope" value="Eukaryota"/>
</dbReference>
<keyword evidence="2" id="KW-0812">Transmembrane</keyword>
<feature type="transmembrane region" description="Helical" evidence="2">
    <location>
        <begin position="49"/>
        <end position="69"/>
    </location>
</feature>
<sequence length="296" mass="31896">MTSEAQQQPTNSNSTRHPTAIVHQRAFHAAASDHAVLQIIQIWQDRLQLISVVASFFTSIDSILLSLVSAQRDHKSTDGKLMDATIAGALIFHAGAAFTASFVLIRYKLNDAKNAPASPSPSPSNAAFYSTNDKQEDTNNINDISTTSTWPFFSVPHRSPAHPTSGPTSPAPLPFPLSLLSHATDLLNAITLTLGFGSRISVSRVHIFTLPWRQQDPSRDLPDEGAGDPDSDKGAVELTRLLTRCHAACTAFSLAGFVLLIVGVLAYVWEVLARSVSIFVSCCVGLVAFVWVVALH</sequence>
<organism evidence="3 4">
    <name type="scientific">Heterobasidion irregulare (strain TC 32-1)</name>
    <dbReference type="NCBI Taxonomy" id="747525"/>
    <lineage>
        <taxon>Eukaryota</taxon>
        <taxon>Fungi</taxon>
        <taxon>Dikarya</taxon>
        <taxon>Basidiomycota</taxon>
        <taxon>Agaricomycotina</taxon>
        <taxon>Agaricomycetes</taxon>
        <taxon>Russulales</taxon>
        <taxon>Bondarzewiaceae</taxon>
        <taxon>Heterobasidion</taxon>
        <taxon>Heterobasidion annosum species complex</taxon>
    </lineage>
</organism>
<feature type="transmembrane region" description="Helical" evidence="2">
    <location>
        <begin position="275"/>
        <end position="295"/>
    </location>
</feature>
<gene>
    <name evidence="3" type="ORF">HETIRDRAFT_157711</name>
</gene>
<feature type="transmembrane region" description="Helical" evidence="2">
    <location>
        <begin position="247"/>
        <end position="269"/>
    </location>
</feature>
<evidence type="ECO:0000313" key="4">
    <source>
        <dbReference type="Proteomes" id="UP000030671"/>
    </source>
</evidence>
<dbReference type="OrthoDB" id="2653987at2759"/>
<dbReference type="InParanoid" id="W4JMR9"/>
<protein>
    <recommendedName>
        <fullName evidence="5">Transmembrane protein</fullName>
    </recommendedName>
</protein>
<evidence type="ECO:0000313" key="3">
    <source>
        <dbReference type="EMBL" id="ETW74847.1"/>
    </source>
</evidence>
<evidence type="ECO:0000256" key="1">
    <source>
        <dbReference type="SAM" id="MobiDB-lite"/>
    </source>
</evidence>
<dbReference type="KEGG" id="hir:HETIRDRAFT_157711"/>
<dbReference type="Proteomes" id="UP000030671">
    <property type="component" value="Unassembled WGS sequence"/>
</dbReference>
<feature type="transmembrane region" description="Helical" evidence="2">
    <location>
        <begin position="81"/>
        <end position="105"/>
    </location>
</feature>
<dbReference type="EMBL" id="KI925467">
    <property type="protein sequence ID" value="ETW74847.1"/>
    <property type="molecule type" value="Genomic_DNA"/>
</dbReference>
<evidence type="ECO:0008006" key="5">
    <source>
        <dbReference type="Google" id="ProtNLM"/>
    </source>
</evidence>
<keyword evidence="2" id="KW-0472">Membrane</keyword>
<keyword evidence="4" id="KW-1185">Reference proteome</keyword>
<name>W4JMR9_HETIT</name>
<dbReference type="HOGENOM" id="CLU_065000_0_0_1"/>